<dbReference type="PANTHER" id="PTHR35170:SF1">
    <property type="entry name" value="PROTEIN DD3-3"/>
    <property type="match status" value="1"/>
</dbReference>
<keyword evidence="1" id="KW-0472">Membrane</keyword>
<name>E4XRU9_OIKDI</name>
<dbReference type="Proteomes" id="UP000001307">
    <property type="component" value="Unassembled WGS sequence"/>
</dbReference>
<protein>
    <submittedName>
        <fullName evidence="2">Uncharacterized protein</fullName>
    </submittedName>
</protein>
<dbReference type="InterPro" id="IPR053320">
    <property type="entry name" value="Protein_DD3-3_O-glyco"/>
</dbReference>
<dbReference type="PANTHER" id="PTHR35170">
    <property type="entry name" value="PROTEIN DD3-3"/>
    <property type="match status" value="1"/>
</dbReference>
<proteinExistence type="predicted"/>
<reference evidence="2" key="1">
    <citation type="journal article" date="2010" name="Science">
        <title>Plasticity of animal genome architecture unmasked by rapid evolution of a pelagic tunicate.</title>
        <authorList>
            <person name="Denoeud F."/>
            <person name="Henriet S."/>
            <person name="Mungpakdee S."/>
            <person name="Aury J.M."/>
            <person name="Da Silva C."/>
            <person name="Brinkmann H."/>
            <person name="Mikhaleva J."/>
            <person name="Olsen L.C."/>
            <person name="Jubin C."/>
            <person name="Canestro C."/>
            <person name="Bouquet J.M."/>
            <person name="Danks G."/>
            <person name="Poulain J."/>
            <person name="Campsteijn C."/>
            <person name="Adamski M."/>
            <person name="Cross I."/>
            <person name="Yadetie F."/>
            <person name="Muffato M."/>
            <person name="Louis A."/>
            <person name="Butcher S."/>
            <person name="Tsagkogeorga G."/>
            <person name="Konrad A."/>
            <person name="Singh S."/>
            <person name="Jensen M.F."/>
            <person name="Cong E.H."/>
            <person name="Eikeseth-Otteraa H."/>
            <person name="Noel B."/>
            <person name="Anthouard V."/>
            <person name="Porcel B.M."/>
            <person name="Kachouri-Lafond R."/>
            <person name="Nishino A."/>
            <person name="Ugolini M."/>
            <person name="Chourrout P."/>
            <person name="Nishida H."/>
            <person name="Aasland R."/>
            <person name="Huzurbazar S."/>
            <person name="Westhof E."/>
            <person name="Delsuc F."/>
            <person name="Lehrach H."/>
            <person name="Reinhardt R."/>
            <person name="Weissenbach J."/>
            <person name="Roy S.W."/>
            <person name="Artiguenave F."/>
            <person name="Postlethwait J.H."/>
            <person name="Manak J.R."/>
            <person name="Thompson E.M."/>
            <person name="Jaillon O."/>
            <person name="Du Pasquier L."/>
            <person name="Boudinot P."/>
            <person name="Liberles D.A."/>
            <person name="Volff J.N."/>
            <person name="Philippe H."/>
            <person name="Lenhard B."/>
            <person name="Roest Crollius H."/>
            <person name="Wincker P."/>
            <person name="Chourrout D."/>
        </authorList>
    </citation>
    <scope>NUCLEOTIDE SEQUENCE [LARGE SCALE GENOMIC DNA]</scope>
</reference>
<dbReference type="AlphaFoldDB" id="E4XRU9"/>
<dbReference type="EMBL" id="FN653125">
    <property type="protein sequence ID" value="CBY12497.1"/>
    <property type="molecule type" value="Genomic_DNA"/>
</dbReference>
<keyword evidence="3" id="KW-1185">Reference proteome</keyword>
<organism evidence="2">
    <name type="scientific">Oikopleura dioica</name>
    <name type="common">Tunicate</name>
    <dbReference type="NCBI Taxonomy" id="34765"/>
    <lineage>
        <taxon>Eukaryota</taxon>
        <taxon>Metazoa</taxon>
        <taxon>Chordata</taxon>
        <taxon>Tunicata</taxon>
        <taxon>Appendicularia</taxon>
        <taxon>Copelata</taxon>
        <taxon>Oikopleuridae</taxon>
        <taxon>Oikopleura</taxon>
    </lineage>
</organism>
<sequence length="511" mass="57240">MHESYSDYAYCRARERNKGLFVSTQKLKGRSAIFTRQNNDGSRYGLECPEERDYWPYWGRSSWKDIAILTDYQDCQKIFSSLNDYSGFCRVLDDKDLETLASEESQHKLPLTNEACDELTATTEIETKWESEKYTSKPFCGSPVPSRDNFHGDNGPGTLSKFKWTIPNDLPTNTPCTIRVRYNISTADYAISQDSQSTKLNMGPTYGLNGGERDYQLRGNPDVQIFKELPMIKNRLNINTAQFGRTFQDRTHSFVVKKPDVGNEIVDLTVTGKRGNPLEVYPNMYQAIHPNVLSVLKSALINLHWTGSNNNPQNSPGGSKIDLHGVKSSNSCLNEENLSFLNPSTSYSSLMSLKSTCYLKDFQSGENGIAVDALLYQTIGNCVKELSEKGACEVISEDVVKMLFPSAELGKDTATYFKINPNTVLNGSSFSKSDGEFSILSSNGKSWIRLLEGETLEAHSGIVSLRESSTSLTLGLSLSFTLFGILLLSGMLFYQRYKKTPWDESLLSQHE</sequence>
<keyword evidence="1" id="KW-1133">Transmembrane helix</keyword>
<evidence type="ECO:0000256" key="1">
    <source>
        <dbReference type="SAM" id="Phobius"/>
    </source>
</evidence>
<gene>
    <name evidence="2" type="ORF">GSOID_T00001891001</name>
</gene>
<feature type="transmembrane region" description="Helical" evidence="1">
    <location>
        <begin position="472"/>
        <end position="494"/>
    </location>
</feature>
<dbReference type="InParanoid" id="E4XRU9"/>
<evidence type="ECO:0000313" key="3">
    <source>
        <dbReference type="Proteomes" id="UP000001307"/>
    </source>
</evidence>
<dbReference type="OrthoDB" id="167398at2759"/>
<accession>E4XRU9</accession>
<keyword evidence="1" id="KW-0812">Transmembrane</keyword>
<evidence type="ECO:0000313" key="2">
    <source>
        <dbReference type="EMBL" id="CBY12497.1"/>
    </source>
</evidence>